<accession>A0A075G4B0</accession>
<proteinExistence type="predicted"/>
<protein>
    <submittedName>
        <fullName evidence="4">Sulfotransferase</fullName>
    </submittedName>
</protein>
<dbReference type="GO" id="GO:0008146">
    <property type="term" value="F:sulfotransferase activity"/>
    <property type="evidence" value="ECO:0007669"/>
    <property type="project" value="InterPro"/>
</dbReference>
<evidence type="ECO:0000256" key="1">
    <source>
        <dbReference type="ARBA" id="ARBA00022679"/>
    </source>
</evidence>
<feature type="domain" description="Sulfotransferase" evidence="3">
    <location>
        <begin position="2"/>
        <end position="273"/>
    </location>
</feature>
<dbReference type="InterPro" id="IPR037359">
    <property type="entry name" value="NST/OST"/>
</dbReference>
<dbReference type="PANTHER" id="PTHR10605:SF56">
    <property type="entry name" value="BIFUNCTIONAL HEPARAN SULFATE N-DEACETYLASE_N-SULFOTRANSFERASE"/>
    <property type="match status" value="1"/>
</dbReference>
<reference evidence="4" key="1">
    <citation type="journal article" date="2014" name="Genome Biol. Evol.">
        <title>Pangenome evidence for extensive interdomain horizontal transfer affecting lineage core and shell genes in uncultured planktonic thaumarchaeota and euryarchaeota.</title>
        <authorList>
            <person name="Deschamps P."/>
            <person name="Zivanovic Y."/>
            <person name="Moreira D."/>
            <person name="Rodriguez-Valera F."/>
            <person name="Lopez-Garcia P."/>
        </authorList>
    </citation>
    <scope>NUCLEOTIDE SEQUENCE</scope>
</reference>
<evidence type="ECO:0000313" key="4">
    <source>
        <dbReference type="EMBL" id="AIE96627.1"/>
    </source>
</evidence>
<sequence>MDPNFFIVGGAKCGTTNMSYNLMEHEEIFMPKLNEPYYFCRLDVPNDFQRNSMIKDKTKYLDLFQNAKNCKAVGEATSAYLHCPHAAEDIKKHFPDAKIIILIRNPIDRAHSAYFSYQFMHPDQRSFGEMIEDHENKIKKEEFFLYSILDPGFYSKHIKKFQSVFPAEQIKIIVFEEYIKNVESTIKSILDFLDLDTSITFKEQKKGAYRAPKNKISNKLLQNTEFRNIATKMIPTVYRQKIGDKFLVKQTKKPSMLLQERKNLEKIYEIEVKNLQNLLNRKLPWKDFQ</sequence>
<keyword evidence="1 4" id="KW-0808">Transferase</keyword>
<organism evidence="4">
    <name type="scientific">uncultured marine thaumarchaeote AD1000_82_B05</name>
    <dbReference type="NCBI Taxonomy" id="1455944"/>
    <lineage>
        <taxon>Archaea</taxon>
        <taxon>Nitrososphaerota</taxon>
        <taxon>environmental samples</taxon>
    </lineage>
</organism>
<keyword evidence="2" id="KW-0325">Glycoprotein</keyword>
<dbReference type="AlphaFoldDB" id="A0A075G4B0"/>
<dbReference type="SUPFAM" id="SSF52540">
    <property type="entry name" value="P-loop containing nucleoside triphosphate hydrolases"/>
    <property type="match status" value="1"/>
</dbReference>
<dbReference type="Gene3D" id="3.40.50.300">
    <property type="entry name" value="P-loop containing nucleotide triphosphate hydrolases"/>
    <property type="match status" value="1"/>
</dbReference>
<dbReference type="EMBL" id="KF900484">
    <property type="protein sequence ID" value="AIE96627.1"/>
    <property type="molecule type" value="Genomic_DNA"/>
</dbReference>
<evidence type="ECO:0000259" key="3">
    <source>
        <dbReference type="Pfam" id="PF00685"/>
    </source>
</evidence>
<evidence type="ECO:0000256" key="2">
    <source>
        <dbReference type="ARBA" id="ARBA00023180"/>
    </source>
</evidence>
<dbReference type="InterPro" id="IPR000863">
    <property type="entry name" value="Sulfotransferase_dom"/>
</dbReference>
<dbReference type="PANTHER" id="PTHR10605">
    <property type="entry name" value="HEPARAN SULFATE SULFOTRANSFERASE"/>
    <property type="match status" value="1"/>
</dbReference>
<dbReference type="Pfam" id="PF00685">
    <property type="entry name" value="Sulfotransfer_1"/>
    <property type="match status" value="1"/>
</dbReference>
<dbReference type="InterPro" id="IPR027417">
    <property type="entry name" value="P-loop_NTPase"/>
</dbReference>
<name>A0A075G4B0_9ARCH</name>